<keyword evidence="3" id="KW-1185">Reference proteome</keyword>
<evidence type="ECO:0000313" key="2">
    <source>
        <dbReference type="EMBL" id="VDD94086.1"/>
    </source>
</evidence>
<dbReference type="WBParaSite" id="EVEC_0000942701-mRNA-1">
    <property type="protein sequence ID" value="EVEC_0000942701-mRNA-1"/>
    <property type="gene ID" value="EVEC_0000942701"/>
</dbReference>
<evidence type="ECO:0000256" key="1">
    <source>
        <dbReference type="SAM" id="SignalP"/>
    </source>
</evidence>
<name>A0A0N4VFB1_ENTVE</name>
<keyword evidence="1" id="KW-0732">Signal</keyword>
<gene>
    <name evidence="2" type="ORF">EVEC_LOCUS8837</name>
</gene>
<proteinExistence type="predicted"/>
<feature type="signal peptide" evidence="1">
    <location>
        <begin position="1"/>
        <end position="16"/>
    </location>
</feature>
<protein>
    <submittedName>
        <fullName evidence="2 4">Uncharacterized protein</fullName>
    </submittedName>
</protein>
<feature type="chain" id="PRO_5043122964" evidence="1">
    <location>
        <begin position="17"/>
        <end position="124"/>
    </location>
</feature>
<sequence>MATFFAFLLFSGIVASQTDCNGYKAALKTYDANKGIDMINKDYRLVFTDVFNSFTEQFECTASEERASNDAVLNAEWNFGLNNVATLRIVQEDLKTRLQHIHNAIKVALPAWSGKLGNFFRWKI</sequence>
<evidence type="ECO:0000313" key="3">
    <source>
        <dbReference type="Proteomes" id="UP000274131"/>
    </source>
</evidence>
<dbReference type="AlphaFoldDB" id="A0A0N4VFB1"/>
<organism evidence="4">
    <name type="scientific">Enterobius vermicularis</name>
    <name type="common">Human pinworm</name>
    <dbReference type="NCBI Taxonomy" id="51028"/>
    <lineage>
        <taxon>Eukaryota</taxon>
        <taxon>Metazoa</taxon>
        <taxon>Ecdysozoa</taxon>
        <taxon>Nematoda</taxon>
        <taxon>Chromadorea</taxon>
        <taxon>Rhabditida</taxon>
        <taxon>Spirurina</taxon>
        <taxon>Oxyuridomorpha</taxon>
        <taxon>Oxyuroidea</taxon>
        <taxon>Oxyuridae</taxon>
        <taxon>Enterobius</taxon>
    </lineage>
</organism>
<dbReference type="Proteomes" id="UP000274131">
    <property type="component" value="Unassembled WGS sequence"/>
</dbReference>
<accession>A0A0N4VFB1</accession>
<dbReference type="EMBL" id="UXUI01009639">
    <property type="protein sequence ID" value="VDD94086.1"/>
    <property type="molecule type" value="Genomic_DNA"/>
</dbReference>
<reference evidence="4" key="1">
    <citation type="submission" date="2017-02" db="UniProtKB">
        <authorList>
            <consortium name="WormBaseParasite"/>
        </authorList>
    </citation>
    <scope>IDENTIFICATION</scope>
</reference>
<reference evidence="2 3" key="2">
    <citation type="submission" date="2018-10" db="EMBL/GenBank/DDBJ databases">
        <authorList>
            <consortium name="Pathogen Informatics"/>
        </authorList>
    </citation>
    <scope>NUCLEOTIDE SEQUENCE [LARGE SCALE GENOMIC DNA]</scope>
</reference>
<evidence type="ECO:0000313" key="4">
    <source>
        <dbReference type="WBParaSite" id="EVEC_0000942701-mRNA-1"/>
    </source>
</evidence>